<keyword evidence="2" id="KW-1133">Transmembrane helix</keyword>
<protein>
    <submittedName>
        <fullName evidence="3">Membrane protein</fullName>
    </submittedName>
</protein>
<organism evidence="4 5">
    <name type="scientific">Mycobacterium mantenii</name>
    <dbReference type="NCBI Taxonomy" id="560555"/>
    <lineage>
        <taxon>Bacteria</taxon>
        <taxon>Bacillati</taxon>
        <taxon>Actinomycetota</taxon>
        <taxon>Actinomycetes</taxon>
        <taxon>Mycobacteriales</taxon>
        <taxon>Mycobacteriaceae</taxon>
        <taxon>Mycobacterium</taxon>
        <taxon>Mycobacterium avium complex (MAC)</taxon>
    </lineage>
</organism>
<dbReference type="AlphaFoldDB" id="A0A1X0FFA6"/>
<reference evidence="3 6" key="2">
    <citation type="journal article" date="2019" name="Emerg. Microbes Infect.">
        <title>Comprehensive subspecies identification of 175 nontuberculous mycobacteria species based on 7547 genomic profiles.</title>
        <authorList>
            <person name="Matsumoto Y."/>
            <person name="Kinjo T."/>
            <person name="Motooka D."/>
            <person name="Nabeya D."/>
            <person name="Jung N."/>
            <person name="Uechi K."/>
            <person name="Horii T."/>
            <person name="Iida T."/>
            <person name="Fujita J."/>
            <person name="Nakamura S."/>
        </authorList>
    </citation>
    <scope>NUCLEOTIDE SEQUENCE [LARGE SCALE GENOMIC DNA]</scope>
    <source>
        <strain evidence="3 6">JCM 18113</strain>
    </source>
</reference>
<feature type="transmembrane region" description="Helical" evidence="2">
    <location>
        <begin position="147"/>
        <end position="171"/>
    </location>
</feature>
<reference evidence="4 5" key="1">
    <citation type="submission" date="2017-02" db="EMBL/GenBank/DDBJ databases">
        <title>The new phylogeny of genus Mycobacterium.</title>
        <authorList>
            <person name="Tortoli E."/>
            <person name="Trovato A."/>
            <person name="Cirillo D.M."/>
        </authorList>
    </citation>
    <scope>NUCLEOTIDE SEQUENCE [LARGE SCALE GENOMIC DNA]</scope>
    <source>
        <strain evidence="4 5">DSM 45255</strain>
    </source>
</reference>
<proteinExistence type="predicted"/>
<gene>
    <name evidence="4" type="ORF">BST30_22730</name>
    <name evidence="3" type="ORF">MMAN_35090</name>
</gene>
<feature type="region of interest" description="Disordered" evidence="1">
    <location>
        <begin position="1"/>
        <end position="88"/>
    </location>
</feature>
<dbReference type="Proteomes" id="UP000192760">
    <property type="component" value="Unassembled WGS sequence"/>
</dbReference>
<dbReference type="EMBL" id="AP022590">
    <property type="protein sequence ID" value="BBY39375.1"/>
    <property type="molecule type" value="Genomic_DNA"/>
</dbReference>
<dbReference type="EMBL" id="MVHW01000034">
    <property type="protein sequence ID" value="ORB00421.1"/>
    <property type="molecule type" value="Genomic_DNA"/>
</dbReference>
<sequence length="290" mass="31696">MPNPSEPGRGGTPQRPGFDPRESRTEPSDEWGAESGFQSGDDATESVPLVPSDSETETVVINRPDPRSGPQEIPDEPQRERRFTAPGFDAKETAIISTTPEPATEVFATPPGPDGTTQFGVSPKPAVPQSIPPRLGGKLRTSRQFNWGWILAVVVIVLALAAIAILGTVLLTRGKHTNVSQEDQVRHTIANFDVAIQRGDLTTLRTITCGTTRDGYADYDEHAWDETYRRVSAAKQYPVIASIDQVAVNGQHAEANVTSFMAYDPQLRSTRSLDLQYRDEQWKVCQSPSG</sequence>
<keyword evidence="2" id="KW-0472">Membrane</keyword>
<keyword evidence="2" id="KW-0812">Transmembrane</keyword>
<evidence type="ECO:0000313" key="4">
    <source>
        <dbReference type="EMBL" id="ORB00421.1"/>
    </source>
</evidence>
<evidence type="ECO:0000256" key="2">
    <source>
        <dbReference type="SAM" id="Phobius"/>
    </source>
</evidence>
<feature type="compositionally biased region" description="Basic and acidic residues" evidence="1">
    <location>
        <begin position="18"/>
        <end position="27"/>
    </location>
</feature>
<keyword evidence="6" id="KW-1185">Reference proteome</keyword>
<dbReference type="STRING" id="560555.BST30_22730"/>
<accession>A0A1X0FFA6</accession>
<evidence type="ECO:0000313" key="6">
    <source>
        <dbReference type="Proteomes" id="UP000465812"/>
    </source>
</evidence>
<evidence type="ECO:0000313" key="3">
    <source>
        <dbReference type="EMBL" id="BBY39375.1"/>
    </source>
</evidence>
<name>A0A1X0FFA6_MYCNT</name>
<dbReference type="RefSeq" id="WP_083098406.1">
    <property type="nucleotide sequence ID" value="NZ_AP022590.1"/>
</dbReference>
<reference evidence="3" key="3">
    <citation type="submission" date="2020-02" db="EMBL/GenBank/DDBJ databases">
        <authorList>
            <person name="Matsumoto Y."/>
            <person name="Motooka D."/>
            <person name="Nakamura S."/>
        </authorList>
    </citation>
    <scope>NUCLEOTIDE SEQUENCE</scope>
    <source>
        <strain evidence="3">JCM 18113</strain>
    </source>
</reference>
<evidence type="ECO:0000256" key="1">
    <source>
        <dbReference type="SAM" id="MobiDB-lite"/>
    </source>
</evidence>
<dbReference type="Proteomes" id="UP000465812">
    <property type="component" value="Chromosome"/>
</dbReference>
<evidence type="ECO:0000313" key="5">
    <source>
        <dbReference type="Proteomes" id="UP000192760"/>
    </source>
</evidence>